<dbReference type="AlphaFoldDB" id="A0A918P1W2"/>
<comment type="caution">
    <text evidence="1">The sequence shown here is derived from an EMBL/GenBank/DDBJ whole genome shotgun (WGS) entry which is preliminary data.</text>
</comment>
<accession>A0A918P1W2</accession>
<protein>
    <submittedName>
        <fullName evidence="1">Uncharacterized protein</fullName>
    </submittedName>
</protein>
<evidence type="ECO:0000313" key="1">
    <source>
        <dbReference type="EMBL" id="GGY12923.1"/>
    </source>
</evidence>
<dbReference type="EMBL" id="BMVU01000087">
    <property type="protein sequence ID" value="GGY12923.1"/>
    <property type="molecule type" value="Genomic_DNA"/>
</dbReference>
<reference evidence="1" key="1">
    <citation type="journal article" date="2014" name="Int. J. Syst. Evol. Microbiol.">
        <title>Complete genome sequence of Corynebacterium casei LMG S-19264T (=DSM 44701T), isolated from a smear-ripened cheese.</title>
        <authorList>
            <consortium name="US DOE Joint Genome Institute (JGI-PGF)"/>
            <person name="Walter F."/>
            <person name="Albersmeier A."/>
            <person name="Kalinowski J."/>
            <person name="Ruckert C."/>
        </authorList>
    </citation>
    <scope>NUCLEOTIDE SEQUENCE</scope>
    <source>
        <strain evidence="1">JCM 4790</strain>
    </source>
</reference>
<organism evidence="1 2">
    <name type="scientific">Streptomyces minutiscleroticus</name>
    <dbReference type="NCBI Taxonomy" id="68238"/>
    <lineage>
        <taxon>Bacteria</taxon>
        <taxon>Bacillati</taxon>
        <taxon>Actinomycetota</taxon>
        <taxon>Actinomycetes</taxon>
        <taxon>Kitasatosporales</taxon>
        <taxon>Streptomycetaceae</taxon>
        <taxon>Streptomyces</taxon>
    </lineage>
</organism>
<reference evidence="1" key="2">
    <citation type="submission" date="2020-09" db="EMBL/GenBank/DDBJ databases">
        <authorList>
            <person name="Sun Q."/>
            <person name="Ohkuma M."/>
        </authorList>
    </citation>
    <scope>NUCLEOTIDE SEQUENCE</scope>
    <source>
        <strain evidence="1">JCM 4790</strain>
    </source>
</reference>
<proteinExistence type="predicted"/>
<gene>
    <name evidence="1" type="ORF">GCM10010358_76610</name>
</gene>
<evidence type="ECO:0000313" key="2">
    <source>
        <dbReference type="Proteomes" id="UP000619244"/>
    </source>
</evidence>
<dbReference type="RefSeq" id="WP_190194906.1">
    <property type="nucleotide sequence ID" value="NZ_BMVU01000087.1"/>
</dbReference>
<keyword evidence="2" id="KW-1185">Reference proteome</keyword>
<dbReference type="Proteomes" id="UP000619244">
    <property type="component" value="Unassembled WGS sequence"/>
</dbReference>
<sequence>MPAELLREPLALKLSLPGEETCVVEIGDLPNPRLAADLAEGLAASVHPHGPLGKRTTFSSFLYTLRRMVRELAEDGFEGSAADLTRPVLSTFWLRSHYLVEYRTRALLRALDLQRRVLDEPVRQMVFGINYKRPVLNGPLPPYAPAEWNRLMDLCKQEVRRLLERHEAMVALAETGQDPTVGGWSEVNAAWLLSRIGPVTTAVVAEHMGMTRSAFMTRHRGIHRVRRALFPSHDQAVPYVLLLAGWTGVVPDGLMGMQVSGIRWVGKEATLLSYTKGRTGDESLVLSARASRLLERWQRHSSLLRERAPSELADRFWLVTQQGHQVGAATCADFVLRKWVAAHDLRSEEGGPLWIDRRRLRTTFIAQRGQRRWSTRATIDPNHSPEVEGDHYLSAATPAQRAVVEEIARDAQGDLLRRASAPVVVDDAVSAARLPEEVRRLGLEDDVLVELLAGERDVFTGACGDQLAGLHGPRGKPCPARPWVCLLCPLALFAPRHLPNLLRLKAYFARQFREMPREQFAATLAPYARRLSAEILPRFAPAAVTAAEREVRDENAELPLRAEELTS</sequence>
<name>A0A918P1W2_9ACTN</name>